<evidence type="ECO:0000313" key="3">
    <source>
        <dbReference type="Proteomes" id="UP001431181"/>
    </source>
</evidence>
<evidence type="ECO:0000259" key="1">
    <source>
        <dbReference type="PROSITE" id="PS50883"/>
    </source>
</evidence>
<name>A0ABT3KG42_9GAMM</name>
<feature type="domain" description="EAL" evidence="1">
    <location>
        <begin position="82"/>
        <end position="335"/>
    </location>
</feature>
<dbReference type="SUPFAM" id="SSF141868">
    <property type="entry name" value="EAL domain-like"/>
    <property type="match status" value="1"/>
</dbReference>
<sequence length="335" mass="37755">MPQGCFWSEAELRTYSAAEFKSMAGKSITLLFTPAHSETYEIKVQVEAFQLLGQHFCSLLIQDACLTSDDYAGSYLSDGRQPLSMAQMLKTDLQLNKLVLHYQPQINVSNNWLYGVEVLARWHHEELGHVSPDDFIALAENFGLIAELDLWVLREACRQLASWRKNNIQVPLIAVNFSPYSFNSPNLVDTIQSILQKNGLFSSDLVLEITESRKITLSDSFINVIDDLHSMGIAISLDDFGTGYSNLKRLLKFPVSQLKLDRAFVSKLPSKLSKELSDVVFSIGQKIGAVSIAEGVETLQQLSYLKAIGYEVIQGYLFSPPLSVFNFEEWYLKTY</sequence>
<protein>
    <submittedName>
        <fullName evidence="2">EAL domain-containing protein</fullName>
    </submittedName>
</protein>
<dbReference type="SMART" id="SM00052">
    <property type="entry name" value="EAL"/>
    <property type="match status" value="1"/>
</dbReference>
<proteinExistence type="predicted"/>
<dbReference type="RefSeq" id="WP_265218706.1">
    <property type="nucleotide sequence ID" value="NZ_JAPEUL010000007.1"/>
</dbReference>
<dbReference type="PROSITE" id="PS50883">
    <property type="entry name" value="EAL"/>
    <property type="match status" value="1"/>
</dbReference>
<dbReference type="Pfam" id="PF00563">
    <property type="entry name" value="EAL"/>
    <property type="match status" value="1"/>
</dbReference>
<keyword evidence="3" id="KW-1185">Reference proteome</keyword>
<dbReference type="Proteomes" id="UP001431181">
    <property type="component" value="Unassembled WGS sequence"/>
</dbReference>
<dbReference type="PANTHER" id="PTHR33121:SF71">
    <property type="entry name" value="OXYGEN SENSOR PROTEIN DOSP"/>
    <property type="match status" value="1"/>
</dbReference>
<organism evidence="2 3">
    <name type="scientific">Marinomonas rhodophyticola</name>
    <dbReference type="NCBI Taxonomy" id="2992803"/>
    <lineage>
        <taxon>Bacteria</taxon>
        <taxon>Pseudomonadati</taxon>
        <taxon>Pseudomonadota</taxon>
        <taxon>Gammaproteobacteria</taxon>
        <taxon>Oceanospirillales</taxon>
        <taxon>Oceanospirillaceae</taxon>
        <taxon>Marinomonas</taxon>
    </lineage>
</organism>
<dbReference type="EMBL" id="JAPEUL010000007">
    <property type="protein sequence ID" value="MCW4629511.1"/>
    <property type="molecule type" value="Genomic_DNA"/>
</dbReference>
<comment type="caution">
    <text evidence="2">The sequence shown here is derived from an EMBL/GenBank/DDBJ whole genome shotgun (WGS) entry which is preliminary data.</text>
</comment>
<reference evidence="2" key="1">
    <citation type="submission" date="2022-11" db="EMBL/GenBank/DDBJ databases">
        <title>Marinomonas sp. nov., isolated from marine algae.</title>
        <authorList>
            <person name="Choi D.G."/>
            <person name="Kim J.M."/>
            <person name="Lee J.K."/>
            <person name="Baek J.H."/>
            <person name="Jeon C.O."/>
        </authorList>
    </citation>
    <scope>NUCLEOTIDE SEQUENCE</scope>
    <source>
        <strain evidence="2">KJ51-3</strain>
    </source>
</reference>
<dbReference type="PANTHER" id="PTHR33121">
    <property type="entry name" value="CYCLIC DI-GMP PHOSPHODIESTERASE PDEF"/>
    <property type="match status" value="1"/>
</dbReference>
<dbReference type="InterPro" id="IPR050706">
    <property type="entry name" value="Cyclic-di-GMP_PDE-like"/>
</dbReference>
<dbReference type="InterPro" id="IPR001633">
    <property type="entry name" value="EAL_dom"/>
</dbReference>
<dbReference type="InterPro" id="IPR035919">
    <property type="entry name" value="EAL_sf"/>
</dbReference>
<dbReference type="CDD" id="cd01948">
    <property type="entry name" value="EAL"/>
    <property type="match status" value="1"/>
</dbReference>
<dbReference type="Gene3D" id="3.20.20.450">
    <property type="entry name" value="EAL domain"/>
    <property type="match status" value="1"/>
</dbReference>
<accession>A0ABT3KG42</accession>
<gene>
    <name evidence="2" type="ORF">ONZ52_11270</name>
</gene>
<evidence type="ECO:0000313" key="2">
    <source>
        <dbReference type="EMBL" id="MCW4629511.1"/>
    </source>
</evidence>